<dbReference type="WBParaSite" id="MBELARI_LOCUS9166">
    <property type="protein sequence ID" value="MBELARI_LOCUS9166"/>
    <property type="gene ID" value="MBELARI_LOCUS9166"/>
</dbReference>
<keyword evidence="4 6" id="KW-0472">Membrane</keyword>
<evidence type="ECO:0000256" key="6">
    <source>
        <dbReference type="SAM" id="Phobius"/>
    </source>
</evidence>
<accession>A0AAF3FPP0</accession>
<dbReference type="InterPro" id="IPR002000">
    <property type="entry name" value="Lysosome-assoc_membr_glycop"/>
</dbReference>
<evidence type="ECO:0000256" key="3">
    <source>
        <dbReference type="ARBA" id="ARBA00022989"/>
    </source>
</evidence>
<keyword evidence="3 6" id="KW-1133">Transmembrane helix</keyword>
<dbReference type="GO" id="GO:0005886">
    <property type="term" value="C:plasma membrane"/>
    <property type="evidence" value="ECO:0007669"/>
    <property type="project" value="TreeGrafter"/>
</dbReference>
<organism evidence="7 8">
    <name type="scientific">Mesorhabditis belari</name>
    <dbReference type="NCBI Taxonomy" id="2138241"/>
    <lineage>
        <taxon>Eukaryota</taxon>
        <taxon>Metazoa</taxon>
        <taxon>Ecdysozoa</taxon>
        <taxon>Nematoda</taxon>
        <taxon>Chromadorea</taxon>
        <taxon>Rhabditida</taxon>
        <taxon>Rhabditina</taxon>
        <taxon>Rhabditomorpha</taxon>
        <taxon>Rhabditoidea</taxon>
        <taxon>Rhabditidae</taxon>
        <taxon>Mesorhabditinae</taxon>
        <taxon>Mesorhabditis</taxon>
    </lineage>
</organism>
<sequence length="317" mass="35516">MSERIRGMRDRRENELNGFLEEEREHLRVYNDEQGNNLNDVFLLFRGCQAAGASASQRGQWTFVDGATGGNCIIMYAQIDLTLSYYSGTAQEQKDVSLTIPAASTPSGNCNDKVYINGEAKDSQQLVLDFDHMPGWKAAFTFTKTEALNLGDRQWMLYQVNITANYTSDPHFVNPSGDSHTYVQYVDPKNPPDLADTIYASKSYSLNCPSKQKFAINDDIKKGPLAYIQFSLLKLQAFKISSGSNFDQSETCPADQHNTDKVPIIVGGVLAGLTVITLVVYLVYRSRLPPEVINMVNPHSHYENKAIDDEENEEDEE</sequence>
<evidence type="ECO:0000313" key="8">
    <source>
        <dbReference type="WBParaSite" id="MBELARI_LOCUS9166"/>
    </source>
</evidence>
<dbReference type="PANTHER" id="PTHR11506:SF42">
    <property type="entry name" value="LYSOSOME-ASSOCIATED MEMBRANE GLYCOPROTEIN 5"/>
    <property type="match status" value="1"/>
</dbReference>
<protein>
    <recommendedName>
        <fullName evidence="9">Lysosome-associated membrane glycoprotein 5</fullName>
    </recommendedName>
</protein>
<name>A0AAF3FPP0_9BILA</name>
<dbReference type="GO" id="GO:0005765">
    <property type="term" value="C:lysosomal membrane"/>
    <property type="evidence" value="ECO:0007669"/>
    <property type="project" value="TreeGrafter"/>
</dbReference>
<evidence type="ECO:0008006" key="9">
    <source>
        <dbReference type="Google" id="ProtNLM"/>
    </source>
</evidence>
<feature type="transmembrane region" description="Helical" evidence="6">
    <location>
        <begin position="262"/>
        <end position="284"/>
    </location>
</feature>
<evidence type="ECO:0000256" key="1">
    <source>
        <dbReference type="ARBA" id="ARBA00022692"/>
    </source>
</evidence>
<dbReference type="GO" id="GO:0072594">
    <property type="term" value="P:establishment of protein localization to organelle"/>
    <property type="evidence" value="ECO:0007669"/>
    <property type="project" value="TreeGrafter"/>
</dbReference>
<dbReference type="Proteomes" id="UP000887575">
    <property type="component" value="Unassembled WGS sequence"/>
</dbReference>
<reference evidence="8" key="1">
    <citation type="submission" date="2024-02" db="UniProtKB">
        <authorList>
            <consortium name="WormBaseParasite"/>
        </authorList>
    </citation>
    <scope>IDENTIFICATION</scope>
</reference>
<evidence type="ECO:0000313" key="7">
    <source>
        <dbReference type="Proteomes" id="UP000887575"/>
    </source>
</evidence>
<evidence type="ECO:0000256" key="4">
    <source>
        <dbReference type="ARBA" id="ARBA00023136"/>
    </source>
</evidence>
<keyword evidence="2" id="KW-0732">Signal</keyword>
<dbReference type="PANTHER" id="PTHR11506">
    <property type="entry name" value="LYSOSOME-ASSOCIATED MEMBRANE GLYCOPROTEIN"/>
    <property type="match status" value="1"/>
</dbReference>
<dbReference type="Gene3D" id="2.40.160.110">
    <property type="match status" value="1"/>
</dbReference>
<proteinExistence type="predicted"/>
<evidence type="ECO:0000256" key="5">
    <source>
        <dbReference type="ARBA" id="ARBA00023180"/>
    </source>
</evidence>
<evidence type="ECO:0000256" key="2">
    <source>
        <dbReference type="ARBA" id="ARBA00022729"/>
    </source>
</evidence>
<keyword evidence="7" id="KW-1185">Reference proteome</keyword>
<keyword evidence="5" id="KW-0325">Glycoprotein</keyword>
<dbReference type="GO" id="GO:0031902">
    <property type="term" value="C:late endosome membrane"/>
    <property type="evidence" value="ECO:0007669"/>
    <property type="project" value="TreeGrafter"/>
</dbReference>
<dbReference type="AlphaFoldDB" id="A0AAF3FPP0"/>
<keyword evidence="1 6" id="KW-0812">Transmembrane</keyword>